<dbReference type="GO" id="GO:0005886">
    <property type="term" value="C:plasma membrane"/>
    <property type="evidence" value="ECO:0007669"/>
    <property type="project" value="TreeGrafter"/>
</dbReference>
<protein>
    <submittedName>
        <fullName evidence="9">GtrA family protein</fullName>
    </submittedName>
</protein>
<evidence type="ECO:0000256" key="7">
    <source>
        <dbReference type="SAM" id="Phobius"/>
    </source>
</evidence>
<evidence type="ECO:0000256" key="3">
    <source>
        <dbReference type="ARBA" id="ARBA00022692"/>
    </source>
</evidence>
<reference evidence="9" key="2">
    <citation type="submission" date="2021-04" db="EMBL/GenBank/DDBJ databases">
        <authorList>
            <person name="Gilroy R."/>
        </authorList>
    </citation>
    <scope>NUCLEOTIDE SEQUENCE</scope>
    <source>
        <strain evidence="9">ChiGjej4B4-7305</strain>
    </source>
</reference>
<feature type="region of interest" description="Disordered" evidence="6">
    <location>
        <begin position="153"/>
        <end position="176"/>
    </location>
</feature>
<evidence type="ECO:0000313" key="9">
    <source>
        <dbReference type="EMBL" id="HIZ34783.1"/>
    </source>
</evidence>
<organism evidence="9 10">
    <name type="scientific">Candidatus Ruania gallistercoris</name>
    <dbReference type="NCBI Taxonomy" id="2838746"/>
    <lineage>
        <taxon>Bacteria</taxon>
        <taxon>Bacillati</taxon>
        <taxon>Actinomycetota</taxon>
        <taxon>Actinomycetes</taxon>
        <taxon>Micrococcales</taxon>
        <taxon>Ruaniaceae</taxon>
        <taxon>Ruania</taxon>
    </lineage>
</organism>
<dbReference type="InterPro" id="IPR007267">
    <property type="entry name" value="GtrA_DPMS_TM"/>
</dbReference>
<evidence type="ECO:0000256" key="4">
    <source>
        <dbReference type="ARBA" id="ARBA00022989"/>
    </source>
</evidence>
<dbReference type="PANTHER" id="PTHR38459">
    <property type="entry name" value="PROPHAGE BACTOPRENOL-LINKED GLUCOSE TRANSLOCASE HOMOLOG"/>
    <property type="match status" value="1"/>
</dbReference>
<evidence type="ECO:0000313" key="10">
    <source>
        <dbReference type="Proteomes" id="UP000824037"/>
    </source>
</evidence>
<sequence>MTITDRARRLRAWLGELARFGTVGLVAFVVDIGLMNLLRFGPGELLGAKPLTAKVISVSVAVLVAWLGNRYWTFAAKRSAPTAAARSRELVQFVAVNLVGMAIGVGCLAVSHYLLGFTSPLADNISANGVGLVLGTAFRYLAYRYWVFTGDGDGDPPPPAPPVAAPSSDRDVSELR</sequence>
<dbReference type="GO" id="GO:0000271">
    <property type="term" value="P:polysaccharide biosynthetic process"/>
    <property type="evidence" value="ECO:0007669"/>
    <property type="project" value="InterPro"/>
</dbReference>
<gene>
    <name evidence="9" type="ORF">H9815_03305</name>
</gene>
<dbReference type="AlphaFoldDB" id="A0A9D2EBL5"/>
<dbReference type="PANTHER" id="PTHR38459:SF1">
    <property type="entry name" value="PROPHAGE BACTOPRENOL-LINKED GLUCOSE TRANSLOCASE HOMOLOG"/>
    <property type="match status" value="1"/>
</dbReference>
<proteinExistence type="inferred from homology"/>
<dbReference type="Proteomes" id="UP000824037">
    <property type="component" value="Unassembled WGS sequence"/>
</dbReference>
<evidence type="ECO:0000256" key="5">
    <source>
        <dbReference type="ARBA" id="ARBA00023136"/>
    </source>
</evidence>
<keyword evidence="5 7" id="KW-0472">Membrane</keyword>
<comment type="similarity">
    <text evidence="2">Belongs to the GtrA family.</text>
</comment>
<keyword evidence="3 7" id="KW-0812">Transmembrane</keyword>
<feature type="transmembrane region" description="Helical" evidence="7">
    <location>
        <begin position="90"/>
        <end position="113"/>
    </location>
</feature>
<feature type="transmembrane region" description="Helical" evidence="7">
    <location>
        <begin position="20"/>
        <end position="39"/>
    </location>
</feature>
<feature type="transmembrane region" description="Helical" evidence="7">
    <location>
        <begin position="125"/>
        <end position="142"/>
    </location>
</feature>
<feature type="domain" description="GtrA/DPMS transmembrane" evidence="8">
    <location>
        <begin position="19"/>
        <end position="148"/>
    </location>
</feature>
<evidence type="ECO:0000256" key="1">
    <source>
        <dbReference type="ARBA" id="ARBA00004141"/>
    </source>
</evidence>
<feature type="compositionally biased region" description="Pro residues" evidence="6">
    <location>
        <begin position="155"/>
        <end position="164"/>
    </location>
</feature>
<evidence type="ECO:0000256" key="2">
    <source>
        <dbReference type="ARBA" id="ARBA00009399"/>
    </source>
</evidence>
<comment type="caution">
    <text evidence="9">The sequence shown here is derived from an EMBL/GenBank/DDBJ whole genome shotgun (WGS) entry which is preliminary data.</text>
</comment>
<evidence type="ECO:0000256" key="6">
    <source>
        <dbReference type="SAM" id="MobiDB-lite"/>
    </source>
</evidence>
<name>A0A9D2EBL5_9MICO</name>
<evidence type="ECO:0000259" key="8">
    <source>
        <dbReference type="Pfam" id="PF04138"/>
    </source>
</evidence>
<dbReference type="InterPro" id="IPR051401">
    <property type="entry name" value="GtrA_CellWall_Glycosyl"/>
</dbReference>
<dbReference type="Pfam" id="PF04138">
    <property type="entry name" value="GtrA_DPMS_TM"/>
    <property type="match status" value="1"/>
</dbReference>
<reference evidence="9" key="1">
    <citation type="journal article" date="2021" name="PeerJ">
        <title>Extensive microbial diversity within the chicken gut microbiome revealed by metagenomics and culture.</title>
        <authorList>
            <person name="Gilroy R."/>
            <person name="Ravi A."/>
            <person name="Getino M."/>
            <person name="Pursley I."/>
            <person name="Horton D.L."/>
            <person name="Alikhan N.F."/>
            <person name="Baker D."/>
            <person name="Gharbi K."/>
            <person name="Hall N."/>
            <person name="Watson M."/>
            <person name="Adriaenssens E.M."/>
            <person name="Foster-Nyarko E."/>
            <person name="Jarju S."/>
            <person name="Secka A."/>
            <person name="Antonio M."/>
            <person name="Oren A."/>
            <person name="Chaudhuri R.R."/>
            <person name="La Ragione R."/>
            <person name="Hildebrand F."/>
            <person name="Pallen M.J."/>
        </authorList>
    </citation>
    <scope>NUCLEOTIDE SEQUENCE</scope>
    <source>
        <strain evidence="9">ChiGjej4B4-7305</strain>
    </source>
</reference>
<keyword evidence="4 7" id="KW-1133">Transmembrane helix</keyword>
<dbReference type="EMBL" id="DXBY01000058">
    <property type="protein sequence ID" value="HIZ34783.1"/>
    <property type="molecule type" value="Genomic_DNA"/>
</dbReference>
<comment type="subcellular location">
    <subcellularLocation>
        <location evidence="1">Membrane</location>
        <topology evidence="1">Multi-pass membrane protein</topology>
    </subcellularLocation>
</comment>
<feature type="transmembrane region" description="Helical" evidence="7">
    <location>
        <begin position="51"/>
        <end position="69"/>
    </location>
</feature>
<accession>A0A9D2EBL5</accession>